<comment type="caution">
    <text evidence="1">The sequence shown here is derived from an EMBL/GenBank/DDBJ whole genome shotgun (WGS) entry which is preliminary data.</text>
</comment>
<dbReference type="EMBL" id="BAABME010019694">
    <property type="protein sequence ID" value="GAA0158058.1"/>
    <property type="molecule type" value="Genomic_DNA"/>
</dbReference>
<gene>
    <name evidence="1" type="ORF">LIER_38579</name>
</gene>
<name>A0AAV3Q6G3_LITER</name>
<evidence type="ECO:0000313" key="1">
    <source>
        <dbReference type="EMBL" id="GAA0158058.1"/>
    </source>
</evidence>
<dbReference type="Proteomes" id="UP001454036">
    <property type="component" value="Unassembled WGS sequence"/>
</dbReference>
<protein>
    <submittedName>
        <fullName evidence="1">Uncharacterized protein</fullName>
    </submittedName>
</protein>
<proteinExistence type="predicted"/>
<sequence>MSCALVDSCLKVFGSILCRMYCRSHSIPFTGFSWRCLEPVSSIILNVLLVLKKQVRNSFSSCAQLSMESDSSFVYHLNAFPFSERTNCLTI</sequence>
<reference evidence="1 2" key="1">
    <citation type="submission" date="2024-01" db="EMBL/GenBank/DDBJ databases">
        <title>The complete chloroplast genome sequence of Lithospermum erythrorhizon: insights into the phylogenetic relationship among Boraginaceae species and the maternal lineages of purple gromwells.</title>
        <authorList>
            <person name="Okada T."/>
            <person name="Watanabe K."/>
        </authorList>
    </citation>
    <scope>NUCLEOTIDE SEQUENCE [LARGE SCALE GENOMIC DNA]</scope>
</reference>
<dbReference type="AlphaFoldDB" id="A0AAV3Q6G3"/>
<accession>A0AAV3Q6G3</accession>
<organism evidence="1 2">
    <name type="scientific">Lithospermum erythrorhizon</name>
    <name type="common">Purple gromwell</name>
    <name type="synonym">Lithospermum officinale var. erythrorhizon</name>
    <dbReference type="NCBI Taxonomy" id="34254"/>
    <lineage>
        <taxon>Eukaryota</taxon>
        <taxon>Viridiplantae</taxon>
        <taxon>Streptophyta</taxon>
        <taxon>Embryophyta</taxon>
        <taxon>Tracheophyta</taxon>
        <taxon>Spermatophyta</taxon>
        <taxon>Magnoliopsida</taxon>
        <taxon>eudicotyledons</taxon>
        <taxon>Gunneridae</taxon>
        <taxon>Pentapetalae</taxon>
        <taxon>asterids</taxon>
        <taxon>lamiids</taxon>
        <taxon>Boraginales</taxon>
        <taxon>Boraginaceae</taxon>
        <taxon>Boraginoideae</taxon>
        <taxon>Lithospermeae</taxon>
        <taxon>Lithospermum</taxon>
    </lineage>
</organism>
<keyword evidence="2" id="KW-1185">Reference proteome</keyword>
<evidence type="ECO:0000313" key="2">
    <source>
        <dbReference type="Proteomes" id="UP001454036"/>
    </source>
</evidence>